<sequence>MDWNPECVSGLLSRPNPNFYWSLAKLCQEQGYWICDWIDLNNLDFASTWTDDFEDT</sequence>
<gene>
    <name evidence="1" type="ORF">DAPPUDRAFT_241876</name>
</gene>
<proteinExistence type="predicted"/>
<evidence type="ECO:0000313" key="2">
    <source>
        <dbReference type="Proteomes" id="UP000000305"/>
    </source>
</evidence>
<dbReference type="KEGG" id="dpx:DAPPUDRAFT_241876"/>
<dbReference type="AlphaFoldDB" id="E9GF99"/>
<name>E9GF99_DAPPU</name>
<reference evidence="1 2" key="1">
    <citation type="journal article" date="2011" name="Science">
        <title>The ecoresponsive genome of Daphnia pulex.</title>
        <authorList>
            <person name="Colbourne J.K."/>
            <person name="Pfrender M.E."/>
            <person name="Gilbert D."/>
            <person name="Thomas W.K."/>
            <person name="Tucker A."/>
            <person name="Oakley T.H."/>
            <person name="Tokishita S."/>
            <person name="Aerts A."/>
            <person name="Arnold G.J."/>
            <person name="Basu M.K."/>
            <person name="Bauer D.J."/>
            <person name="Caceres C.E."/>
            <person name="Carmel L."/>
            <person name="Casola C."/>
            <person name="Choi J.H."/>
            <person name="Detter J.C."/>
            <person name="Dong Q."/>
            <person name="Dusheyko S."/>
            <person name="Eads B.D."/>
            <person name="Frohlich T."/>
            <person name="Geiler-Samerotte K.A."/>
            <person name="Gerlach D."/>
            <person name="Hatcher P."/>
            <person name="Jogdeo S."/>
            <person name="Krijgsveld J."/>
            <person name="Kriventseva E.V."/>
            <person name="Kultz D."/>
            <person name="Laforsch C."/>
            <person name="Lindquist E."/>
            <person name="Lopez J."/>
            <person name="Manak J.R."/>
            <person name="Muller J."/>
            <person name="Pangilinan J."/>
            <person name="Patwardhan R.P."/>
            <person name="Pitluck S."/>
            <person name="Pritham E.J."/>
            <person name="Rechtsteiner A."/>
            <person name="Rho M."/>
            <person name="Rogozin I.B."/>
            <person name="Sakarya O."/>
            <person name="Salamov A."/>
            <person name="Schaack S."/>
            <person name="Shapiro H."/>
            <person name="Shiga Y."/>
            <person name="Skalitzky C."/>
            <person name="Smith Z."/>
            <person name="Souvorov A."/>
            <person name="Sung W."/>
            <person name="Tang Z."/>
            <person name="Tsuchiya D."/>
            <person name="Tu H."/>
            <person name="Vos H."/>
            <person name="Wang M."/>
            <person name="Wolf Y.I."/>
            <person name="Yamagata H."/>
            <person name="Yamada T."/>
            <person name="Ye Y."/>
            <person name="Shaw J.R."/>
            <person name="Andrews J."/>
            <person name="Crease T.J."/>
            <person name="Tang H."/>
            <person name="Lucas S.M."/>
            <person name="Robertson H.M."/>
            <person name="Bork P."/>
            <person name="Koonin E.V."/>
            <person name="Zdobnov E.M."/>
            <person name="Grigoriev I.V."/>
            <person name="Lynch M."/>
            <person name="Boore J.L."/>
        </authorList>
    </citation>
    <scope>NUCLEOTIDE SEQUENCE [LARGE SCALE GENOMIC DNA]</scope>
</reference>
<dbReference type="InParanoid" id="E9GF99"/>
<protein>
    <submittedName>
        <fullName evidence="1">Uncharacterized protein</fullName>
    </submittedName>
</protein>
<accession>E9GF99</accession>
<keyword evidence="2" id="KW-1185">Reference proteome</keyword>
<organism evidence="1 2">
    <name type="scientific">Daphnia pulex</name>
    <name type="common">Water flea</name>
    <dbReference type="NCBI Taxonomy" id="6669"/>
    <lineage>
        <taxon>Eukaryota</taxon>
        <taxon>Metazoa</taxon>
        <taxon>Ecdysozoa</taxon>
        <taxon>Arthropoda</taxon>
        <taxon>Crustacea</taxon>
        <taxon>Branchiopoda</taxon>
        <taxon>Diplostraca</taxon>
        <taxon>Cladocera</taxon>
        <taxon>Anomopoda</taxon>
        <taxon>Daphniidae</taxon>
        <taxon>Daphnia</taxon>
    </lineage>
</organism>
<evidence type="ECO:0000313" key="1">
    <source>
        <dbReference type="EMBL" id="EFX81847.1"/>
    </source>
</evidence>
<dbReference type="EMBL" id="GL732542">
    <property type="protein sequence ID" value="EFX81847.1"/>
    <property type="molecule type" value="Genomic_DNA"/>
</dbReference>
<dbReference type="HOGENOM" id="CLU_3016288_0_0_1"/>
<dbReference type="Proteomes" id="UP000000305">
    <property type="component" value="Unassembled WGS sequence"/>
</dbReference>